<organism evidence="1 2">
    <name type="scientific">Hermetia illucens</name>
    <name type="common">Black soldier fly</name>
    <dbReference type="NCBI Taxonomy" id="343691"/>
    <lineage>
        <taxon>Eukaryota</taxon>
        <taxon>Metazoa</taxon>
        <taxon>Ecdysozoa</taxon>
        <taxon>Arthropoda</taxon>
        <taxon>Hexapoda</taxon>
        <taxon>Insecta</taxon>
        <taxon>Pterygota</taxon>
        <taxon>Neoptera</taxon>
        <taxon>Endopterygota</taxon>
        <taxon>Diptera</taxon>
        <taxon>Brachycera</taxon>
        <taxon>Stratiomyomorpha</taxon>
        <taxon>Stratiomyidae</taxon>
        <taxon>Hermetiinae</taxon>
        <taxon>Hermetia</taxon>
    </lineage>
</organism>
<gene>
    <name evidence="1" type="ORF">HERILL_LOCUS6464</name>
</gene>
<dbReference type="Proteomes" id="UP000594454">
    <property type="component" value="Chromosome 2"/>
</dbReference>
<evidence type="ECO:0000313" key="1">
    <source>
        <dbReference type="EMBL" id="CAD7083508.1"/>
    </source>
</evidence>
<dbReference type="AlphaFoldDB" id="A0A7R8YS84"/>
<evidence type="ECO:0000313" key="2">
    <source>
        <dbReference type="Proteomes" id="UP000594454"/>
    </source>
</evidence>
<proteinExistence type="predicted"/>
<accession>A0A7R8YS84</accession>
<keyword evidence="2" id="KW-1185">Reference proteome</keyword>
<sequence length="189" mass="21927">MISLKEKKIVPITLNNSIQRLIYDKPYERDTKNGTYPGPVQRKIPALGQEQSLLKGEITKRLSVNHYSIICLIEEQERTNPKDIAINRLRRNEKPFYVESCLAFRKFRERLAFPASALATRRDFLLGTSGYMTHPAEALEISFIRSGDVDTLRDARAHFCVEILLILLNFEWRITLIECDRTSQKKSKD</sequence>
<name>A0A7R8YS84_HERIL</name>
<protein>
    <submittedName>
        <fullName evidence="1">Uncharacterized protein</fullName>
    </submittedName>
</protein>
<reference evidence="1 2" key="1">
    <citation type="submission" date="2020-11" db="EMBL/GenBank/DDBJ databases">
        <authorList>
            <person name="Wallbank WR R."/>
            <person name="Pardo Diaz C."/>
            <person name="Kozak K."/>
            <person name="Martin S."/>
            <person name="Jiggins C."/>
            <person name="Moest M."/>
            <person name="Warren A I."/>
            <person name="Generalovic N T."/>
            <person name="Byers J.R.P. K."/>
            <person name="Montejo-Kovacevich G."/>
            <person name="Yen C E."/>
        </authorList>
    </citation>
    <scope>NUCLEOTIDE SEQUENCE [LARGE SCALE GENOMIC DNA]</scope>
</reference>
<dbReference type="InParanoid" id="A0A7R8YS84"/>
<dbReference type="EMBL" id="LR899010">
    <property type="protein sequence ID" value="CAD7083508.1"/>
    <property type="molecule type" value="Genomic_DNA"/>
</dbReference>